<sequence length="154" mass="17022">MSRALAPDSHELTAGTGPFNLTQRHYQLPAQQRVSIIGPPPGTRAKRPDRQHRPDSLRGPQPGSTWLEDSKLCLTPLSRRTVPIVGRKASCLDEHTIWTRVNKAGPAWQHLATKHRLVAHPCQANAGLPTRDVVRRQPDSGTRCPVAPFVLEDS</sequence>
<accession>A0ACC4E458</accession>
<dbReference type="EMBL" id="JBGNUJ010000003">
    <property type="protein sequence ID" value="KAL3962303.1"/>
    <property type="molecule type" value="Genomic_DNA"/>
</dbReference>
<evidence type="ECO:0000313" key="1">
    <source>
        <dbReference type="EMBL" id="KAL3962303.1"/>
    </source>
</evidence>
<comment type="caution">
    <text evidence="1">The sequence shown here is derived from an EMBL/GenBank/DDBJ whole genome shotgun (WGS) entry which is preliminary data.</text>
</comment>
<gene>
    <name evidence="1" type="ORF">ACCO45_003826</name>
</gene>
<reference evidence="1" key="1">
    <citation type="submission" date="2024-12" db="EMBL/GenBank/DDBJ databases">
        <title>Comparative genomics and development of molecular markers within Purpureocillium lilacinum and among Purpureocillium species.</title>
        <authorList>
            <person name="Yeh Z.-Y."/>
            <person name="Ni N.-T."/>
            <person name="Lo P.-H."/>
            <person name="Mushyakhwo K."/>
            <person name="Lin C.-F."/>
            <person name="Nai Y.-S."/>
        </authorList>
    </citation>
    <scope>NUCLEOTIDE SEQUENCE</scope>
    <source>
        <strain evidence="1">NCHU-NPUST-175</strain>
    </source>
</reference>
<proteinExistence type="predicted"/>
<protein>
    <submittedName>
        <fullName evidence="1">Uncharacterized protein</fullName>
    </submittedName>
</protein>
<keyword evidence="2" id="KW-1185">Reference proteome</keyword>
<evidence type="ECO:0000313" key="2">
    <source>
        <dbReference type="Proteomes" id="UP001638806"/>
    </source>
</evidence>
<organism evidence="1 2">
    <name type="scientific">Purpureocillium lilacinum</name>
    <name type="common">Paecilomyces lilacinus</name>
    <dbReference type="NCBI Taxonomy" id="33203"/>
    <lineage>
        <taxon>Eukaryota</taxon>
        <taxon>Fungi</taxon>
        <taxon>Dikarya</taxon>
        <taxon>Ascomycota</taxon>
        <taxon>Pezizomycotina</taxon>
        <taxon>Sordariomycetes</taxon>
        <taxon>Hypocreomycetidae</taxon>
        <taxon>Hypocreales</taxon>
        <taxon>Ophiocordycipitaceae</taxon>
        <taxon>Purpureocillium</taxon>
    </lineage>
</organism>
<dbReference type="Proteomes" id="UP001638806">
    <property type="component" value="Unassembled WGS sequence"/>
</dbReference>
<name>A0ACC4E458_PURLI</name>